<dbReference type="CDD" id="cd03112">
    <property type="entry name" value="CobW-like"/>
    <property type="match status" value="1"/>
</dbReference>
<accession>A0ABX8B2C6</accession>
<keyword evidence="2" id="KW-0378">Hydrolase</keyword>
<dbReference type="Gene3D" id="3.40.50.300">
    <property type="entry name" value="P-loop containing nucleotide triphosphate hydrolases"/>
    <property type="match status" value="1"/>
</dbReference>
<dbReference type="Pfam" id="PF07683">
    <property type="entry name" value="CobW_C"/>
    <property type="match status" value="1"/>
</dbReference>
<dbReference type="SUPFAM" id="SSF90002">
    <property type="entry name" value="Hypothetical protein YjiA, C-terminal domain"/>
    <property type="match status" value="1"/>
</dbReference>
<dbReference type="InterPro" id="IPR011629">
    <property type="entry name" value="CobW-like_C"/>
</dbReference>
<dbReference type="PANTHER" id="PTHR13748">
    <property type="entry name" value="COBW-RELATED"/>
    <property type="match status" value="1"/>
</dbReference>
<dbReference type="InterPro" id="IPR036627">
    <property type="entry name" value="CobW-likC_sf"/>
</dbReference>
<comment type="function">
    <text evidence="5">Zinc chaperone that directly transfers zinc cofactor to target proteins, thereby activating them. Zinc is transferred from the CXCC motif in the GTPase domain to the zinc binding site in target proteins in a process requiring GTP hydrolysis.</text>
</comment>
<comment type="catalytic activity">
    <reaction evidence="6">
        <text>GTP + H2O = GDP + phosphate + H(+)</text>
        <dbReference type="Rhea" id="RHEA:19669"/>
        <dbReference type="ChEBI" id="CHEBI:15377"/>
        <dbReference type="ChEBI" id="CHEBI:15378"/>
        <dbReference type="ChEBI" id="CHEBI:37565"/>
        <dbReference type="ChEBI" id="CHEBI:43474"/>
        <dbReference type="ChEBI" id="CHEBI:58189"/>
    </reaction>
    <physiologicalReaction direction="left-to-right" evidence="6">
        <dbReference type="Rhea" id="RHEA:19670"/>
    </physiologicalReaction>
</comment>
<protein>
    <submittedName>
        <fullName evidence="8">GTP-binding protein</fullName>
    </submittedName>
</protein>
<evidence type="ECO:0000256" key="6">
    <source>
        <dbReference type="ARBA" id="ARBA00049117"/>
    </source>
</evidence>
<evidence type="ECO:0000256" key="5">
    <source>
        <dbReference type="ARBA" id="ARBA00045658"/>
    </source>
</evidence>
<dbReference type="PANTHER" id="PTHR13748:SF62">
    <property type="entry name" value="COBW DOMAIN-CONTAINING PROTEIN"/>
    <property type="match status" value="1"/>
</dbReference>
<dbReference type="SUPFAM" id="SSF52540">
    <property type="entry name" value="P-loop containing nucleoside triphosphate hydrolases"/>
    <property type="match status" value="1"/>
</dbReference>
<gene>
    <name evidence="8" type="ORF">J8C05_10225</name>
</gene>
<evidence type="ECO:0000256" key="1">
    <source>
        <dbReference type="ARBA" id="ARBA00022741"/>
    </source>
</evidence>
<dbReference type="InterPro" id="IPR003495">
    <property type="entry name" value="CobW/HypB/UreG_nucleotide-bd"/>
</dbReference>
<organism evidence="8 9">
    <name type="scientific">Chloracidobacterium sp. N</name>
    <dbReference type="NCBI Taxonomy" id="2821540"/>
    <lineage>
        <taxon>Bacteria</taxon>
        <taxon>Pseudomonadati</taxon>
        <taxon>Acidobacteriota</taxon>
        <taxon>Terriglobia</taxon>
        <taxon>Terriglobales</taxon>
        <taxon>Acidobacteriaceae</taxon>
        <taxon>Chloracidobacterium</taxon>
        <taxon>Chloracidobacterium aggregatum</taxon>
    </lineage>
</organism>
<dbReference type="InterPro" id="IPR051316">
    <property type="entry name" value="Zinc-reg_GTPase_activator"/>
</dbReference>
<dbReference type="Proteomes" id="UP000677668">
    <property type="component" value="Chromosome 1"/>
</dbReference>
<reference evidence="8 9" key="1">
    <citation type="submission" date="2021-03" db="EMBL/GenBank/DDBJ databases">
        <title>Genomic and phenotypic characterization of Chloracidobacterium isolates provides evidence for multiple species.</title>
        <authorList>
            <person name="Saini M.K."/>
            <person name="Costas A.M.G."/>
            <person name="Tank M."/>
            <person name="Bryant D.A."/>
        </authorList>
    </citation>
    <scope>NUCLEOTIDE SEQUENCE [LARGE SCALE GENOMIC DNA]</scope>
    <source>
        <strain evidence="8 9">N</strain>
    </source>
</reference>
<dbReference type="Gene3D" id="3.30.1220.10">
    <property type="entry name" value="CobW-like, C-terminal domain"/>
    <property type="match status" value="1"/>
</dbReference>
<evidence type="ECO:0000313" key="9">
    <source>
        <dbReference type="Proteomes" id="UP000677668"/>
    </source>
</evidence>
<evidence type="ECO:0000256" key="4">
    <source>
        <dbReference type="ARBA" id="ARBA00034320"/>
    </source>
</evidence>
<dbReference type="SMART" id="SM00833">
    <property type="entry name" value="CobW_C"/>
    <property type="match status" value="1"/>
</dbReference>
<dbReference type="RefSeq" id="WP_211422082.1">
    <property type="nucleotide sequence ID" value="NZ_CP072642.1"/>
</dbReference>
<comment type="similarity">
    <text evidence="4">Belongs to the SIMIBI class G3E GTPase family. ZNG1 subfamily.</text>
</comment>
<evidence type="ECO:0000256" key="3">
    <source>
        <dbReference type="ARBA" id="ARBA00023186"/>
    </source>
</evidence>
<keyword evidence="3" id="KW-0143">Chaperone</keyword>
<keyword evidence="1" id="KW-0547">Nucleotide-binding</keyword>
<keyword evidence="9" id="KW-1185">Reference proteome</keyword>
<evidence type="ECO:0000259" key="7">
    <source>
        <dbReference type="SMART" id="SM00833"/>
    </source>
</evidence>
<proteinExistence type="inferred from homology"/>
<dbReference type="EMBL" id="CP072642">
    <property type="protein sequence ID" value="QUV93731.1"/>
    <property type="molecule type" value="Genomic_DNA"/>
</dbReference>
<evidence type="ECO:0000256" key="2">
    <source>
        <dbReference type="ARBA" id="ARBA00022801"/>
    </source>
</evidence>
<feature type="domain" description="CobW C-terminal" evidence="7">
    <location>
        <begin position="359"/>
        <end position="452"/>
    </location>
</feature>
<evidence type="ECO:0000313" key="8">
    <source>
        <dbReference type="EMBL" id="QUV93731.1"/>
    </source>
</evidence>
<name>A0ABX8B2C6_9BACT</name>
<dbReference type="Pfam" id="PF02492">
    <property type="entry name" value="cobW"/>
    <property type="match status" value="1"/>
</dbReference>
<dbReference type="InterPro" id="IPR027417">
    <property type="entry name" value="P-loop_NTPase"/>
</dbReference>
<sequence>MSSAGTPAAPQRVPVTVLTGFLGAGKTTLLNRLLSEQHGKRIAVIENEFGEIGVDHELVIEAEEEIFEMNNGCICCTVRGDLIRILGSLMKRRHKFDYILVETTGLADPGPVAQTFFVDEEIQRQTRLDGIVTLVDAKHVWEHFDTSEVQEQIAFADVILINKTDLVDAATLERLEQRIRAMNATANIRRTQQANAPVEALLDIGAFDLDRALAVDPQFLEPEYPFEYGGLYALTAGEATLELQPGPDPTLDLLFLPAPEGADDPLAALTDRAIVLFSEEPEPVTTGHRLTPEPRLRQLRLAADGPTRLTLDVPQTGHYVLLTQHHPEEFAAVLRQGGREVAPLHSRAYKPDHEHDAEVTSVGINLPGDLDPKRLNAWIGELLQTQGPDIFRMKGILSLAGDPRRFVFQGVHMVFDGRPDRPWGAEPRHNALVFIGRHLDRAALEAGFRSCLVSS</sequence>